<dbReference type="Pfam" id="PF13464">
    <property type="entry name" value="RodZ_C"/>
    <property type="match status" value="1"/>
</dbReference>
<protein>
    <submittedName>
        <fullName evidence="4">XRE family transcriptional regulator</fullName>
    </submittedName>
</protein>
<organism evidence="4 5">
    <name type="scientific">Pontibacillus salipaludis</name>
    <dbReference type="NCBI Taxonomy" id="1697394"/>
    <lineage>
        <taxon>Bacteria</taxon>
        <taxon>Bacillati</taxon>
        <taxon>Bacillota</taxon>
        <taxon>Bacilli</taxon>
        <taxon>Bacillales</taxon>
        <taxon>Bacillaceae</taxon>
        <taxon>Pontibacillus</taxon>
    </lineage>
</organism>
<name>A0ABQ1PI45_9BACI</name>
<feature type="region of interest" description="Disordered" evidence="1">
    <location>
        <begin position="132"/>
        <end position="223"/>
    </location>
</feature>
<dbReference type="PANTHER" id="PTHR34475:SF1">
    <property type="entry name" value="CYTOSKELETON PROTEIN RODZ"/>
    <property type="match status" value="1"/>
</dbReference>
<feature type="compositionally biased region" description="Basic and acidic residues" evidence="1">
    <location>
        <begin position="211"/>
        <end position="223"/>
    </location>
</feature>
<evidence type="ECO:0000259" key="3">
    <source>
        <dbReference type="PROSITE" id="PS50943"/>
    </source>
</evidence>
<keyword evidence="5" id="KW-1185">Reference proteome</keyword>
<sequence>MEIGARLKEARESQNMTLEDVQQETKIQTRYLQAIEKGNFSIMPGKFYTRAFIRQYAEAVGLDAESLMEEHKSELPSSSEEEYIQYTRLQRQKDESPSGRNSAFLSFLPKLTIILLIVGILVVALVFYQKTMGSSNDNDSPTQQTDEPVDTYERSGSNGNSPEDSGKASADESEANQEEEEKDSSNSQSKDDDESNESTQEEDKQEDETKEEPKKQLVLKEKGQTQNGVTPISVYELQNSEELKVTFSTVNGSTSYVDIKGASGNLIFMENAIKDGQEVDLNGQKEVTINIGRTPGVTLKINGEPLEYPISPDKQDVQKIRIIKASAE</sequence>
<dbReference type="SUPFAM" id="SSF47413">
    <property type="entry name" value="lambda repressor-like DNA-binding domains"/>
    <property type="match status" value="1"/>
</dbReference>
<feature type="transmembrane region" description="Helical" evidence="2">
    <location>
        <begin position="107"/>
        <end position="128"/>
    </location>
</feature>
<dbReference type="InterPro" id="IPR050400">
    <property type="entry name" value="Bact_Cytoskel_RodZ"/>
</dbReference>
<dbReference type="EMBL" id="BMIN01000001">
    <property type="protein sequence ID" value="GGC97489.1"/>
    <property type="molecule type" value="Genomic_DNA"/>
</dbReference>
<feature type="domain" description="HTH cro/C1-type" evidence="3">
    <location>
        <begin position="7"/>
        <end position="39"/>
    </location>
</feature>
<gene>
    <name evidence="4" type="ORF">GCM10011389_00790</name>
</gene>
<accession>A0ABQ1PI45</accession>
<reference evidence="5" key="1">
    <citation type="journal article" date="2019" name="Int. J. Syst. Evol. Microbiol.">
        <title>The Global Catalogue of Microorganisms (GCM) 10K type strain sequencing project: providing services to taxonomists for standard genome sequencing and annotation.</title>
        <authorList>
            <consortium name="The Broad Institute Genomics Platform"/>
            <consortium name="The Broad Institute Genome Sequencing Center for Infectious Disease"/>
            <person name="Wu L."/>
            <person name="Ma J."/>
        </authorList>
    </citation>
    <scope>NUCLEOTIDE SEQUENCE [LARGE SCALE GENOMIC DNA]</scope>
    <source>
        <strain evidence="5">CGMCC 1.15353</strain>
    </source>
</reference>
<feature type="compositionally biased region" description="Polar residues" evidence="1">
    <location>
        <begin position="132"/>
        <end position="146"/>
    </location>
</feature>
<dbReference type="InterPro" id="IPR010982">
    <property type="entry name" value="Lambda_DNA-bd_dom_sf"/>
</dbReference>
<dbReference type="SMART" id="SM00530">
    <property type="entry name" value="HTH_XRE"/>
    <property type="match status" value="1"/>
</dbReference>
<dbReference type="InterPro" id="IPR001387">
    <property type="entry name" value="Cro/C1-type_HTH"/>
</dbReference>
<evidence type="ECO:0000256" key="2">
    <source>
        <dbReference type="SAM" id="Phobius"/>
    </source>
</evidence>
<evidence type="ECO:0000313" key="5">
    <source>
        <dbReference type="Proteomes" id="UP000642571"/>
    </source>
</evidence>
<dbReference type="Proteomes" id="UP000642571">
    <property type="component" value="Unassembled WGS sequence"/>
</dbReference>
<dbReference type="PANTHER" id="PTHR34475">
    <property type="match status" value="1"/>
</dbReference>
<proteinExistence type="predicted"/>
<dbReference type="RefSeq" id="WP_188649858.1">
    <property type="nucleotide sequence ID" value="NZ_BMIN01000001.1"/>
</dbReference>
<dbReference type="Gene3D" id="1.10.260.40">
    <property type="entry name" value="lambda repressor-like DNA-binding domains"/>
    <property type="match status" value="1"/>
</dbReference>
<dbReference type="Pfam" id="PF13413">
    <property type="entry name" value="HTH_25"/>
    <property type="match status" value="1"/>
</dbReference>
<feature type="compositionally biased region" description="Polar residues" evidence="1">
    <location>
        <begin position="154"/>
        <end position="163"/>
    </location>
</feature>
<dbReference type="CDD" id="cd00093">
    <property type="entry name" value="HTH_XRE"/>
    <property type="match status" value="1"/>
</dbReference>
<keyword evidence="2" id="KW-0812">Transmembrane</keyword>
<feature type="compositionally biased region" description="Acidic residues" evidence="1">
    <location>
        <begin position="191"/>
        <end position="210"/>
    </location>
</feature>
<keyword evidence="2" id="KW-0472">Membrane</keyword>
<evidence type="ECO:0000313" key="4">
    <source>
        <dbReference type="EMBL" id="GGC97489.1"/>
    </source>
</evidence>
<evidence type="ECO:0000256" key="1">
    <source>
        <dbReference type="SAM" id="MobiDB-lite"/>
    </source>
</evidence>
<dbReference type="PROSITE" id="PS50943">
    <property type="entry name" value="HTH_CROC1"/>
    <property type="match status" value="1"/>
</dbReference>
<dbReference type="InterPro" id="IPR025194">
    <property type="entry name" value="RodZ-like_C"/>
</dbReference>
<comment type="caution">
    <text evidence="4">The sequence shown here is derived from an EMBL/GenBank/DDBJ whole genome shotgun (WGS) entry which is preliminary data.</text>
</comment>
<feature type="compositionally biased region" description="Acidic residues" evidence="1">
    <location>
        <begin position="171"/>
        <end position="182"/>
    </location>
</feature>
<keyword evidence="2" id="KW-1133">Transmembrane helix</keyword>